<dbReference type="Proteomes" id="UP000824220">
    <property type="component" value="Unassembled WGS sequence"/>
</dbReference>
<organism evidence="1 2">
    <name type="scientific">Candidatus Microbacterium stercoravium</name>
    <dbReference type="NCBI Taxonomy" id="2838697"/>
    <lineage>
        <taxon>Bacteria</taxon>
        <taxon>Bacillati</taxon>
        <taxon>Actinomycetota</taxon>
        <taxon>Actinomycetes</taxon>
        <taxon>Micrococcales</taxon>
        <taxon>Microbacteriaceae</taxon>
        <taxon>Microbacterium</taxon>
    </lineage>
</organism>
<sequence>MTKTNAIMDLVSGYESYSSADEIGASAATDAPATTYYCAAATLSWLTGLAVSKTVDDGC</sequence>
<reference evidence="1" key="2">
    <citation type="submission" date="2021-04" db="EMBL/GenBank/DDBJ databases">
        <authorList>
            <person name="Gilroy R."/>
        </authorList>
    </citation>
    <scope>NUCLEOTIDE SEQUENCE</scope>
    <source>
        <strain evidence="1">ChiHjej8B7-3636</strain>
    </source>
</reference>
<name>A0A9D2KJH6_9MICO</name>
<dbReference type="AlphaFoldDB" id="A0A9D2KJH6"/>
<comment type="caution">
    <text evidence="1">The sequence shown here is derived from an EMBL/GenBank/DDBJ whole genome shotgun (WGS) entry which is preliminary data.</text>
</comment>
<gene>
    <name evidence="1" type="ORF">H9800_11000</name>
</gene>
<dbReference type="NCBIfam" id="NF038146">
    <property type="entry name" value="LxmA_leader"/>
    <property type="match status" value="1"/>
</dbReference>
<accession>A0A9D2KJH6</accession>
<evidence type="ECO:0000313" key="2">
    <source>
        <dbReference type="Proteomes" id="UP000824220"/>
    </source>
</evidence>
<dbReference type="InterPro" id="IPR049906">
    <property type="entry name" value="LxmA-like_leader"/>
</dbReference>
<proteinExistence type="predicted"/>
<dbReference type="EMBL" id="DXAM01000149">
    <property type="protein sequence ID" value="HJA05373.1"/>
    <property type="molecule type" value="Genomic_DNA"/>
</dbReference>
<reference evidence="1" key="1">
    <citation type="journal article" date="2021" name="PeerJ">
        <title>Extensive microbial diversity within the chicken gut microbiome revealed by metagenomics and culture.</title>
        <authorList>
            <person name="Gilroy R."/>
            <person name="Ravi A."/>
            <person name="Getino M."/>
            <person name="Pursley I."/>
            <person name="Horton D.L."/>
            <person name="Alikhan N.F."/>
            <person name="Baker D."/>
            <person name="Gharbi K."/>
            <person name="Hall N."/>
            <person name="Watson M."/>
            <person name="Adriaenssens E.M."/>
            <person name="Foster-Nyarko E."/>
            <person name="Jarju S."/>
            <person name="Secka A."/>
            <person name="Antonio M."/>
            <person name="Oren A."/>
            <person name="Chaudhuri R.R."/>
            <person name="La Ragione R."/>
            <person name="Hildebrand F."/>
            <person name="Pallen M.J."/>
        </authorList>
    </citation>
    <scope>NUCLEOTIDE SEQUENCE</scope>
    <source>
        <strain evidence="1">ChiHjej8B7-3636</strain>
    </source>
</reference>
<evidence type="ECO:0000313" key="1">
    <source>
        <dbReference type="EMBL" id="HJA05373.1"/>
    </source>
</evidence>
<protein>
    <submittedName>
        <fullName evidence="1">LxmA leader domain family RiPP</fullName>
    </submittedName>
</protein>